<reference evidence="1 2" key="1">
    <citation type="journal article" date="2016" name="Nat. Commun.">
        <title>Thousands of microbial genomes shed light on interconnected biogeochemical processes in an aquifer system.</title>
        <authorList>
            <person name="Anantharaman K."/>
            <person name="Brown C.T."/>
            <person name="Hug L.A."/>
            <person name="Sharon I."/>
            <person name="Castelle C.J."/>
            <person name="Probst A.J."/>
            <person name="Thomas B.C."/>
            <person name="Singh A."/>
            <person name="Wilkins M.J."/>
            <person name="Karaoz U."/>
            <person name="Brodie E.L."/>
            <person name="Williams K.H."/>
            <person name="Hubbard S.S."/>
            <person name="Banfield J.F."/>
        </authorList>
    </citation>
    <scope>NUCLEOTIDE SEQUENCE [LARGE SCALE GENOMIC DNA]</scope>
</reference>
<dbReference type="InterPro" id="IPR043731">
    <property type="entry name" value="DUF5674"/>
</dbReference>
<dbReference type="EMBL" id="MEUA01000014">
    <property type="protein sequence ID" value="OGC16079.1"/>
    <property type="molecule type" value="Genomic_DNA"/>
</dbReference>
<gene>
    <name evidence="1" type="ORF">A2290_00115</name>
</gene>
<name>A0A1F4S6Q2_UNCSA</name>
<comment type="caution">
    <text evidence="1">The sequence shown here is derived from an EMBL/GenBank/DDBJ whole genome shotgun (WGS) entry which is preliminary data.</text>
</comment>
<dbReference type="Proteomes" id="UP000177905">
    <property type="component" value="Unassembled WGS sequence"/>
</dbReference>
<evidence type="ECO:0000313" key="1">
    <source>
        <dbReference type="EMBL" id="OGC16079.1"/>
    </source>
</evidence>
<dbReference type="Pfam" id="PF18924">
    <property type="entry name" value="DUF5674"/>
    <property type="match status" value="1"/>
</dbReference>
<evidence type="ECO:0000313" key="2">
    <source>
        <dbReference type="Proteomes" id="UP000177905"/>
    </source>
</evidence>
<dbReference type="AlphaFoldDB" id="A0A1F4S6Q2"/>
<protein>
    <submittedName>
        <fullName evidence="1">Uncharacterized protein</fullName>
    </submittedName>
</protein>
<proteinExistence type="predicted"/>
<organism evidence="1 2">
    <name type="scientific">candidate division WOR-1 bacterium RIFOXYB2_FULL_36_35</name>
    <dbReference type="NCBI Taxonomy" id="1802578"/>
    <lineage>
        <taxon>Bacteria</taxon>
        <taxon>Bacillati</taxon>
        <taxon>Saganbacteria</taxon>
    </lineage>
</organism>
<accession>A0A1F4S6Q2</accession>
<sequence>MQIIENIITVKEIKEMASKMFGNMVKAVVDVEEGIMAINAGLHADEEALLIEKGSNNSNLWGINLYPDLYGTESFIEFDSMINLRPIQGNKTRYVDDIKIREKIIAIINGLVKNE</sequence>